<dbReference type="AlphaFoldDB" id="A0A4Z1NV44"/>
<evidence type="ECO:0000256" key="1">
    <source>
        <dbReference type="SAM" id="SignalP"/>
    </source>
</evidence>
<evidence type="ECO:0008006" key="4">
    <source>
        <dbReference type="Google" id="ProtNLM"/>
    </source>
</evidence>
<sequence length="114" mass="12519">MQLQALLPAILFAQCSFAYNCCVQMYSTHIQGIGTLITGVTAVLNNQDWSELCRVETGHLRPYVPKPPAYSTFRCGRGLRLPGPLEAPPGFRLSCALEALGIHFNVSMGSYENQ</sequence>
<gene>
    <name evidence="2" type="ORF">E6O75_ATG08074</name>
</gene>
<feature type="chain" id="PRO_5021420509" description="Secreted protein" evidence="1">
    <location>
        <begin position="19"/>
        <end position="114"/>
    </location>
</feature>
<reference evidence="2 3" key="1">
    <citation type="submission" date="2019-04" db="EMBL/GenBank/DDBJ databases">
        <title>High contiguity whole genome sequence and gene annotation resource for two Venturia nashicola isolates.</title>
        <authorList>
            <person name="Prokchorchik M."/>
            <person name="Won K."/>
            <person name="Lee Y."/>
            <person name="Choi E.D."/>
            <person name="Segonzac C."/>
            <person name="Sohn K.H."/>
        </authorList>
    </citation>
    <scope>NUCLEOTIDE SEQUENCE [LARGE SCALE GENOMIC DNA]</scope>
    <source>
        <strain evidence="2 3">PRI2</strain>
    </source>
</reference>
<keyword evidence="3" id="KW-1185">Reference proteome</keyword>
<evidence type="ECO:0000313" key="2">
    <source>
        <dbReference type="EMBL" id="TID17328.1"/>
    </source>
</evidence>
<keyword evidence="1" id="KW-0732">Signal</keyword>
<protein>
    <recommendedName>
        <fullName evidence="4">Secreted protein</fullName>
    </recommendedName>
</protein>
<organism evidence="2 3">
    <name type="scientific">Venturia nashicola</name>
    <dbReference type="NCBI Taxonomy" id="86259"/>
    <lineage>
        <taxon>Eukaryota</taxon>
        <taxon>Fungi</taxon>
        <taxon>Dikarya</taxon>
        <taxon>Ascomycota</taxon>
        <taxon>Pezizomycotina</taxon>
        <taxon>Dothideomycetes</taxon>
        <taxon>Pleosporomycetidae</taxon>
        <taxon>Venturiales</taxon>
        <taxon>Venturiaceae</taxon>
        <taxon>Venturia</taxon>
    </lineage>
</organism>
<dbReference type="Proteomes" id="UP000298493">
    <property type="component" value="Unassembled WGS sequence"/>
</dbReference>
<name>A0A4Z1NV44_9PEZI</name>
<proteinExistence type="predicted"/>
<accession>A0A4Z1NV44</accession>
<dbReference type="EMBL" id="SNSC02000016">
    <property type="protein sequence ID" value="TID17328.1"/>
    <property type="molecule type" value="Genomic_DNA"/>
</dbReference>
<evidence type="ECO:0000313" key="3">
    <source>
        <dbReference type="Proteomes" id="UP000298493"/>
    </source>
</evidence>
<feature type="signal peptide" evidence="1">
    <location>
        <begin position="1"/>
        <end position="18"/>
    </location>
</feature>
<comment type="caution">
    <text evidence="2">The sequence shown here is derived from an EMBL/GenBank/DDBJ whole genome shotgun (WGS) entry which is preliminary data.</text>
</comment>